<dbReference type="GO" id="GO:0004866">
    <property type="term" value="F:endopeptidase inhibitor activity"/>
    <property type="evidence" value="ECO:0007669"/>
    <property type="project" value="InterPro"/>
</dbReference>
<feature type="chain" id="PRO_5030514955" evidence="3">
    <location>
        <begin position="25"/>
        <end position="209"/>
    </location>
</feature>
<dbReference type="Gene3D" id="2.80.10.50">
    <property type="match status" value="1"/>
</dbReference>
<reference evidence="4" key="2">
    <citation type="submission" date="2021-03" db="UniProtKB">
        <authorList>
            <consortium name="EnsemblPlants"/>
        </authorList>
    </citation>
    <scope>IDENTIFICATION</scope>
</reference>
<dbReference type="PANTHER" id="PTHR33107">
    <property type="entry name" value="KUNITZ TRYPSIN INHIBITOR 2"/>
    <property type="match status" value="1"/>
</dbReference>
<gene>
    <name evidence="4" type="primary">LOC110712481</name>
</gene>
<protein>
    <submittedName>
        <fullName evidence="4">Uncharacterized protein</fullName>
    </submittedName>
</protein>
<evidence type="ECO:0000256" key="2">
    <source>
        <dbReference type="ARBA" id="ARBA00023157"/>
    </source>
</evidence>
<evidence type="ECO:0000256" key="1">
    <source>
        <dbReference type="ARBA" id="ARBA00005440"/>
    </source>
</evidence>
<organism evidence="4 5">
    <name type="scientific">Chenopodium quinoa</name>
    <name type="common">Quinoa</name>
    <dbReference type="NCBI Taxonomy" id="63459"/>
    <lineage>
        <taxon>Eukaryota</taxon>
        <taxon>Viridiplantae</taxon>
        <taxon>Streptophyta</taxon>
        <taxon>Embryophyta</taxon>
        <taxon>Tracheophyta</taxon>
        <taxon>Spermatophyta</taxon>
        <taxon>Magnoliopsida</taxon>
        <taxon>eudicotyledons</taxon>
        <taxon>Gunneridae</taxon>
        <taxon>Pentapetalae</taxon>
        <taxon>Caryophyllales</taxon>
        <taxon>Chenopodiaceae</taxon>
        <taxon>Chenopodioideae</taxon>
        <taxon>Atripliceae</taxon>
        <taxon>Chenopodium</taxon>
    </lineage>
</organism>
<keyword evidence="2" id="KW-1015">Disulfide bond</keyword>
<reference evidence="4" key="1">
    <citation type="journal article" date="2017" name="Nature">
        <title>The genome of Chenopodium quinoa.</title>
        <authorList>
            <person name="Jarvis D.E."/>
            <person name="Ho Y.S."/>
            <person name="Lightfoot D.J."/>
            <person name="Schmoeckel S.M."/>
            <person name="Li B."/>
            <person name="Borm T.J.A."/>
            <person name="Ohyanagi H."/>
            <person name="Mineta K."/>
            <person name="Michell C.T."/>
            <person name="Saber N."/>
            <person name="Kharbatia N.M."/>
            <person name="Rupper R.R."/>
            <person name="Sharp A.R."/>
            <person name="Dally N."/>
            <person name="Boughton B.A."/>
            <person name="Woo Y.H."/>
            <person name="Gao G."/>
            <person name="Schijlen E.G.W.M."/>
            <person name="Guo X."/>
            <person name="Momin A.A."/>
            <person name="Negrao S."/>
            <person name="Al-Babili S."/>
            <person name="Gehring C."/>
            <person name="Roessner U."/>
            <person name="Jung C."/>
            <person name="Murphy K."/>
            <person name="Arold S.T."/>
            <person name="Gojobori T."/>
            <person name="van der Linden C.G."/>
            <person name="van Loo E.N."/>
            <person name="Jellen E.N."/>
            <person name="Maughan P.J."/>
            <person name="Tester M."/>
        </authorList>
    </citation>
    <scope>NUCLEOTIDE SEQUENCE [LARGE SCALE GENOMIC DNA]</scope>
    <source>
        <strain evidence="4">cv. PI 614886</strain>
    </source>
</reference>
<dbReference type="PRINTS" id="PR00291">
    <property type="entry name" value="KUNITZINHBTR"/>
</dbReference>
<proteinExistence type="inferred from homology"/>
<evidence type="ECO:0000256" key="3">
    <source>
        <dbReference type="SAM" id="SignalP"/>
    </source>
</evidence>
<dbReference type="RefSeq" id="XP_021746641.1">
    <property type="nucleotide sequence ID" value="XM_021890949.1"/>
</dbReference>
<dbReference type="Proteomes" id="UP000596660">
    <property type="component" value="Unplaced"/>
</dbReference>
<dbReference type="OrthoDB" id="1872570at2759"/>
<accession>A0A803L1P2</accession>
<dbReference type="SUPFAM" id="SSF50386">
    <property type="entry name" value="STI-like"/>
    <property type="match status" value="1"/>
</dbReference>
<dbReference type="AlphaFoldDB" id="A0A803L1P2"/>
<dbReference type="PANTHER" id="PTHR33107:SF81">
    <property type="entry name" value="TRYPSIN INHIBITOR A"/>
    <property type="match status" value="1"/>
</dbReference>
<dbReference type="PROSITE" id="PS00283">
    <property type="entry name" value="SOYBEAN_KUNITZ"/>
    <property type="match status" value="1"/>
</dbReference>
<evidence type="ECO:0000313" key="4">
    <source>
        <dbReference type="EnsemblPlants" id="AUR62005780-RA:cds"/>
    </source>
</evidence>
<dbReference type="InterPro" id="IPR002160">
    <property type="entry name" value="Prot_inh_Kunz-lg"/>
</dbReference>
<dbReference type="SMART" id="SM00452">
    <property type="entry name" value="STI"/>
    <property type="match status" value="1"/>
</dbReference>
<dbReference type="OMA" id="YIRPVPT"/>
<sequence length="209" mass="22952">MNYFIFSSATILLLFFLSLHTTTAANPAVLDIDGHPVRPNSPYYILPVVRGRGGGLTVEPKNITELCPLAAAQETRELNNGIPLKLHSVNPKDKRVFVSTDLNIVFDAVPLCVPSGPSFIWQLAIDEETGRRYVGFGGQIGNPGVETVSNWFKIEKAGSGTYDYKIVFCPSVCNFCKVMCGDIGVFVDNDGRRLLDLNDQPLLVNFKKA</sequence>
<comment type="similarity">
    <text evidence="1">Belongs to the protease inhibitor I3 (leguminous Kunitz-type inhibitor) family.</text>
</comment>
<dbReference type="Gramene" id="AUR62005780-RA">
    <property type="protein sequence ID" value="AUR62005780-RA:cds"/>
    <property type="gene ID" value="AUR62005780"/>
</dbReference>
<dbReference type="KEGG" id="cqi:110712481"/>
<keyword evidence="5" id="KW-1185">Reference proteome</keyword>
<dbReference type="SMR" id="A0A803L1P2"/>
<dbReference type="Pfam" id="PF00197">
    <property type="entry name" value="Kunitz_legume"/>
    <property type="match status" value="1"/>
</dbReference>
<keyword evidence="3" id="KW-0732">Signal</keyword>
<feature type="signal peptide" evidence="3">
    <location>
        <begin position="1"/>
        <end position="24"/>
    </location>
</feature>
<dbReference type="EnsemblPlants" id="AUR62005780-RA">
    <property type="protein sequence ID" value="AUR62005780-RA:cds"/>
    <property type="gene ID" value="AUR62005780"/>
</dbReference>
<dbReference type="CDD" id="cd23375">
    <property type="entry name" value="beta-trefoil_STI_VvMLP-like"/>
    <property type="match status" value="1"/>
</dbReference>
<dbReference type="InterPro" id="IPR011065">
    <property type="entry name" value="Kunitz_inhibitor_STI-like_sf"/>
</dbReference>
<evidence type="ECO:0000313" key="5">
    <source>
        <dbReference type="Proteomes" id="UP000596660"/>
    </source>
</evidence>
<dbReference type="GeneID" id="110712481"/>
<name>A0A803L1P2_CHEQI</name>